<evidence type="ECO:0000313" key="3">
    <source>
        <dbReference type="Proteomes" id="UP001159364"/>
    </source>
</evidence>
<reference evidence="2 3" key="1">
    <citation type="submission" date="2021-09" db="EMBL/GenBank/DDBJ databases">
        <title>Genomic insights and catalytic innovation underlie evolution of tropane alkaloids biosynthesis.</title>
        <authorList>
            <person name="Wang Y.-J."/>
            <person name="Tian T."/>
            <person name="Huang J.-P."/>
            <person name="Huang S.-X."/>
        </authorList>
    </citation>
    <scope>NUCLEOTIDE SEQUENCE [LARGE SCALE GENOMIC DNA]</scope>
    <source>
        <strain evidence="2">KIB-2018</strain>
        <tissue evidence="2">Leaf</tissue>
    </source>
</reference>
<feature type="transmembrane region" description="Helical" evidence="1">
    <location>
        <begin position="20"/>
        <end position="37"/>
    </location>
</feature>
<name>A0AAV8TK70_9ROSI</name>
<protein>
    <recommendedName>
        <fullName evidence="4">Transmembrane protein</fullName>
    </recommendedName>
</protein>
<evidence type="ECO:0008006" key="4">
    <source>
        <dbReference type="Google" id="ProtNLM"/>
    </source>
</evidence>
<keyword evidence="3" id="KW-1185">Reference proteome</keyword>
<keyword evidence="1" id="KW-0472">Membrane</keyword>
<keyword evidence="1" id="KW-1133">Transmembrane helix</keyword>
<dbReference type="EMBL" id="JAIWQS010000005">
    <property type="protein sequence ID" value="KAJ8766554.1"/>
    <property type="molecule type" value="Genomic_DNA"/>
</dbReference>
<dbReference type="PANTHER" id="PTHR37206:SF1">
    <property type="entry name" value="TRANSMEMBRANE PROTEIN"/>
    <property type="match status" value="1"/>
</dbReference>
<evidence type="ECO:0000313" key="2">
    <source>
        <dbReference type="EMBL" id="KAJ8766554.1"/>
    </source>
</evidence>
<keyword evidence="1" id="KW-0812">Transmembrane</keyword>
<organism evidence="2 3">
    <name type="scientific">Erythroxylum novogranatense</name>
    <dbReference type="NCBI Taxonomy" id="1862640"/>
    <lineage>
        <taxon>Eukaryota</taxon>
        <taxon>Viridiplantae</taxon>
        <taxon>Streptophyta</taxon>
        <taxon>Embryophyta</taxon>
        <taxon>Tracheophyta</taxon>
        <taxon>Spermatophyta</taxon>
        <taxon>Magnoliopsida</taxon>
        <taxon>eudicotyledons</taxon>
        <taxon>Gunneridae</taxon>
        <taxon>Pentapetalae</taxon>
        <taxon>rosids</taxon>
        <taxon>fabids</taxon>
        <taxon>Malpighiales</taxon>
        <taxon>Erythroxylaceae</taxon>
        <taxon>Erythroxylum</taxon>
    </lineage>
</organism>
<sequence length="89" mass="10488">MRYNVGGGRECGNGRPIKLVRNAAFAAAMVVVWWLLLRIRRRWRRRDRVVQLLRIIEEKDEKIIQLLNKIVQINVLLSRRKALPSKLAD</sequence>
<dbReference type="PANTHER" id="PTHR37206">
    <property type="entry name" value="TRANSMEMBRANE PROTEIN"/>
    <property type="match status" value="1"/>
</dbReference>
<accession>A0AAV8TK70</accession>
<evidence type="ECO:0000256" key="1">
    <source>
        <dbReference type="SAM" id="Phobius"/>
    </source>
</evidence>
<comment type="caution">
    <text evidence="2">The sequence shown here is derived from an EMBL/GenBank/DDBJ whole genome shotgun (WGS) entry which is preliminary data.</text>
</comment>
<gene>
    <name evidence="2" type="ORF">K2173_023801</name>
</gene>
<dbReference type="Proteomes" id="UP001159364">
    <property type="component" value="Linkage Group LG05"/>
</dbReference>
<dbReference type="AlphaFoldDB" id="A0AAV8TK70"/>
<proteinExistence type="predicted"/>